<protein>
    <submittedName>
        <fullName evidence="3">Uncharacterized proline-rich protein-like</fullName>
    </submittedName>
</protein>
<reference evidence="3" key="1">
    <citation type="submission" date="2025-08" db="UniProtKB">
        <authorList>
            <consortium name="RefSeq"/>
        </authorList>
    </citation>
    <scope>IDENTIFICATION</scope>
</reference>
<dbReference type="KEGG" id="tnl:113508109"/>
<feature type="compositionally biased region" description="Pro residues" evidence="1">
    <location>
        <begin position="108"/>
        <end position="128"/>
    </location>
</feature>
<evidence type="ECO:0000256" key="1">
    <source>
        <dbReference type="SAM" id="MobiDB-lite"/>
    </source>
</evidence>
<feature type="non-terminal residue" evidence="3">
    <location>
        <position position="231"/>
    </location>
</feature>
<organism evidence="2 3">
    <name type="scientific">Trichoplusia ni</name>
    <name type="common">Cabbage looper</name>
    <dbReference type="NCBI Taxonomy" id="7111"/>
    <lineage>
        <taxon>Eukaryota</taxon>
        <taxon>Metazoa</taxon>
        <taxon>Ecdysozoa</taxon>
        <taxon>Arthropoda</taxon>
        <taxon>Hexapoda</taxon>
        <taxon>Insecta</taxon>
        <taxon>Pterygota</taxon>
        <taxon>Neoptera</taxon>
        <taxon>Endopterygota</taxon>
        <taxon>Lepidoptera</taxon>
        <taxon>Glossata</taxon>
        <taxon>Ditrysia</taxon>
        <taxon>Noctuoidea</taxon>
        <taxon>Noctuidae</taxon>
        <taxon>Plusiinae</taxon>
        <taxon>Trichoplusia</taxon>
    </lineage>
</organism>
<dbReference type="AlphaFoldDB" id="A0A7E5X137"/>
<evidence type="ECO:0000313" key="3">
    <source>
        <dbReference type="RefSeq" id="XP_026746883.1"/>
    </source>
</evidence>
<keyword evidence="2" id="KW-1185">Reference proteome</keyword>
<feature type="compositionally biased region" description="Pro residues" evidence="1">
    <location>
        <begin position="72"/>
        <end position="86"/>
    </location>
</feature>
<dbReference type="RefSeq" id="XP_026746883.1">
    <property type="nucleotide sequence ID" value="XM_026891082.1"/>
</dbReference>
<gene>
    <name evidence="3" type="primary">LOC113508109</name>
</gene>
<dbReference type="InParanoid" id="A0A7E5X137"/>
<dbReference type="Proteomes" id="UP000322000">
    <property type="component" value="Unplaced"/>
</dbReference>
<evidence type="ECO:0000313" key="2">
    <source>
        <dbReference type="Proteomes" id="UP000322000"/>
    </source>
</evidence>
<feature type="region of interest" description="Disordered" evidence="1">
    <location>
        <begin position="64"/>
        <end position="140"/>
    </location>
</feature>
<proteinExistence type="predicted"/>
<dbReference type="OrthoDB" id="103819at2759"/>
<name>A0A7E5X137_TRINI</name>
<accession>A0A7E5X137</accession>
<dbReference type="GeneID" id="113508109"/>
<sequence length="231" mass="24046">MFTWCVLNARRRGCSVLVSSSTSVEDGLRNGLDELNNSRKRALQLLGAGAGPLCAGAGGAACSPGSCGGASPPAPGSAPPSAPPASPHHQPTPSQTAGVVPTTLHTPAPTPDPLAPPTPAPPSLPPPKTYTQGDSPLGCEVSRRPVLPAAAPRLDPLEDEHSLHMLYDYTTVYAWLEHPVKRFKSSQSSFREEMALGAGAGADLYAGHDHTRMAAARDHNAAQLKHERDHA</sequence>